<evidence type="ECO:0000313" key="5">
    <source>
        <dbReference type="EMBL" id="AAK39892.1"/>
    </source>
</evidence>
<dbReference type="InterPro" id="IPR016189">
    <property type="entry name" value="Transl_init_fac_IF2/IF5_N"/>
</dbReference>
<sequence length="170" mass="20084">MNHRNHYEYLSLFEKMMTYDQLLKRLFNEKLSTSRSCSKLIIPIPKVFREGSKKTVYKNFLDTTEKLNRDKDHLISFICNELRTYASIQEGGGLAIKGRFNEKDIQKIMRIYIPDYVLCKSCNSWKTDLRKDIITRLYFMDCKTCGASRSVASIKKNSFEIIDKRKNKNL</sequence>
<dbReference type="GO" id="GO:0001731">
    <property type="term" value="P:formation of translation preinitiation complex"/>
    <property type="evidence" value="ECO:0007669"/>
    <property type="project" value="TreeGrafter"/>
</dbReference>
<dbReference type="GO" id="GO:0005850">
    <property type="term" value="C:eukaryotic translation initiation factor 2 complex"/>
    <property type="evidence" value="ECO:0007669"/>
    <property type="project" value="TreeGrafter"/>
</dbReference>
<comment type="similarity">
    <text evidence="1">Belongs to the eIF-2-beta/eIF-5 family.</text>
</comment>
<dbReference type="InterPro" id="IPR002735">
    <property type="entry name" value="Transl_init_fac_IF2/IF5_dom"/>
</dbReference>
<evidence type="ECO:0000256" key="2">
    <source>
        <dbReference type="ARBA" id="ARBA00022540"/>
    </source>
</evidence>
<dbReference type="PIR" id="D90095">
    <property type="entry name" value="D90095"/>
</dbReference>
<dbReference type="GO" id="GO:0031369">
    <property type="term" value="F:translation initiation factor binding"/>
    <property type="evidence" value="ECO:0007669"/>
    <property type="project" value="TreeGrafter"/>
</dbReference>
<keyword evidence="5" id="KW-0542">Nucleomorph</keyword>
<dbReference type="InterPro" id="IPR016190">
    <property type="entry name" value="Transl_init_fac_IF2/IF5_Zn-bd"/>
</dbReference>
<evidence type="ECO:0000313" key="6">
    <source>
        <dbReference type="Proteomes" id="UP000242167"/>
    </source>
</evidence>
<feature type="domain" description="Translation initiation factor IF2/IF5" evidence="4">
    <location>
        <begin position="37"/>
        <end position="148"/>
    </location>
</feature>
<keyword evidence="3" id="KW-0648">Protein biosynthesis</keyword>
<dbReference type="InterPro" id="IPR045196">
    <property type="entry name" value="IF2/IF5"/>
</dbReference>
<protein>
    <submittedName>
        <fullName evidence="5">Translation initiation factor eiF2 beta-subunit</fullName>
    </submittedName>
</protein>
<evidence type="ECO:0000259" key="4">
    <source>
        <dbReference type="SMART" id="SM00653"/>
    </source>
</evidence>
<dbReference type="PANTHER" id="PTHR23001">
    <property type="entry name" value="EUKARYOTIC TRANSLATION INITIATION FACTOR"/>
    <property type="match status" value="1"/>
</dbReference>
<proteinExistence type="inferred from homology"/>
<dbReference type="Gene3D" id="3.30.30.170">
    <property type="match status" value="1"/>
</dbReference>
<dbReference type="PANTHER" id="PTHR23001:SF3">
    <property type="entry name" value="EUKARYOTIC TRANSLATION INITIATION FACTOR 2 SUBUNIT 2"/>
    <property type="match status" value="1"/>
</dbReference>
<dbReference type="GeneID" id="857379"/>
<dbReference type="SUPFAM" id="SSF100966">
    <property type="entry name" value="Translation initiation factor 2 beta, aIF2beta, N-terminal domain"/>
    <property type="match status" value="1"/>
</dbReference>
<dbReference type="EMBL" id="AF165818">
    <property type="protein sequence ID" value="AAK39892.1"/>
    <property type="molecule type" value="Genomic_DNA"/>
</dbReference>
<dbReference type="GO" id="GO:0003729">
    <property type="term" value="F:mRNA binding"/>
    <property type="evidence" value="ECO:0007669"/>
    <property type="project" value="TreeGrafter"/>
</dbReference>
<dbReference type="GO" id="GO:0003743">
    <property type="term" value="F:translation initiation factor activity"/>
    <property type="evidence" value="ECO:0007669"/>
    <property type="project" value="UniProtKB-KW"/>
</dbReference>
<reference evidence="5 6" key="1">
    <citation type="journal article" date="2001" name="Nature">
        <title>The highly reduced genome of an enslaved algal nucleus.</title>
        <authorList>
            <person name="Douglas S."/>
            <person name="Zauner S."/>
            <person name="Fraunholz M."/>
            <person name="Beaton M."/>
            <person name="Penny S."/>
            <person name="Deng L."/>
            <person name="Wu X."/>
            <person name="Reith M."/>
            <person name="Cavalier-Smith T."/>
            <person name="Maier U."/>
        </authorList>
    </citation>
    <scope>NUCLEOTIDE SEQUENCE [LARGE SCALE GENOMIC DNA]</scope>
</reference>
<dbReference type="RefSeq" id="XP_001713597.1">
    <property type="nucleotide sequence ID" value="XM_001713545.1"/>
</dbReference>
<dbReference type="FunFam" id="3.30.30.170:FF:000001">
    <property type="entry name" value="Eukaryotic translation initiation factor 2 subunit"/>
    <property type="match status" value="1"/>
</dbReference>
<name>Q98RQ5_GUITH</name>
<keyword evidence="2 5" id="KW-0396">Initiation factor</keyword>
<organism evidence="5 6">
    <name type="scientific">Guillardia theta</name>
    <name type="common">Cryptophyte</name>
    <name type="synonym">Cryptomonas phi</name>
    <dbReference type="NCBI Taxonomy" id="55529"/>
    <lineage>
        <taxon>Eukaryota</taxon>
        <taxon>Cryptophyceae</taxon>
        <taxon>Pyrenomonadales</taxon>
        <taxon>Geminigeraceae</taxon>
        <taxon>Guillardia</taxon>
    </lineage>
</organism>
<dbReference type="AlphaFoldDB" id="Q98RQ5"/>
<dbReference type="SUPFAM" id="SSF75689">
    <property type="entry name" value="Zinc-binding domain of translation initiation factor 2 beta"/>
    <property type="match status" value="1"/>
</dbReference>
<evidence type="ECO:0000256" key="3">
    <source>
        <dbReference type="ARBA" id="ARBA00022917"/>
    </source>
</evidence>
<geneLocation type="nucleomorph" evidence="5"/>
<gene>
    <name evidence="5" type="primary">eif2B</name>
</gene>
<accession>Q98RQ5</accession>
<evidence type="ECO:0000256" key="1">
    <source>
        <dbReference type="ARBA" id="ARBA00010397"/>
    </source>
</evidence>
<dbReference type="Proteomes" id="UP000242167">
    <property type="component" value="Nucleomorph 1"/>
</dbReference>
<dbReference type="SMART" id="SM00653">
    <property type="entry name" value="eIF2B_5"/>
    <property type="match status" value="1"/>
</dbReference>
<dbReference type="Pfam" id="PF01873">
    <property type="entry name" value="eIF-5_eIF-2B"/>
    <property type="match status" value="1"/>
</dbReference>